<dbReference type="Gene3D" id="3.40.50.300">
    <property type="entry name" value="P-loop containing nucleotide triphosphate hydrolases"/>
    <property type="match status" value="1"/>
</dbReference>
<keyword evidence="2" id="KW-0067">ATP-binding</keyword>
<organism evidence="2 3">
    <name type="scientific">Thermus virus P23-45</name>
    <name type="common">Thermus thermophilus phage P23-45</name>
    <dbReference type="NCBI Taxonomy" id="2914006"/>
    <lineage>
        <taxon>Viruses</taxon>
        <taxon>Duplodnaviria</taxon>
        <taxon>Heunggongvirae</taxon>
        <taxon>Uroviricota</taxon>
        <taxon>Caudoviricetes</taxon>
        <taxon>Oshimavirus</taxon>
        <taxon>Oshimavirus P2345</taxon>
    </lineage>
</organism>
<dbReference type="GO" id="GO:0005524">
    <property type="term" value="F:ATP binding"/>
    <property type="evidence" value="ECO:0007669"/>
    <property type="project" value="InterPro"/>
</dbReference>
<protein>
    <submittedName>
        <fullName evidence="2">Replicative DNA helicase DnaB</fullName>
    </submittedName>
</protein>
<dbReference type="SUPFAM" id="SSF52540">
    <property type="entry name" value="P-loop containing nucleoside triphosphate hydrolases"/>
    <property type="match status" value="1"/>
</dbReference>
<dbReference type="PANTHER" id="PTHR30153:SF2">
    <property type="entry name" value="REPLICATIVE DNA HELICASE"/>
    <property type="match status" value="1"/>
</dbReference>
<evidence type="ECO:0000259" key="1">
    <source>
        <dbReference type="Pfam" id="PF03796"/>
    </source>
</evidence>
<feature type="domain" description="SF4 helicase" evidence="1">
    <location>
        <begin position="150"/>
        <end position="384"/>
    </location>
</feature>
<keyword evidence="2" id="KW-0347">Helicase</keyword>
<evidence type="ECO:0000313" key="2">
    <source>
        <dbReference type="EMBL" id="ABU96879.1"/>
    </source>
</evidence>
<dbReference type="GO" id="GO:0003678">
    <property type="term" value="F:DNA helicase activity"/>
    <property type="evidence" value="ECO:0007669"/>
    <property type="project" value="InterPro"/>
</dbReference>
<organismHost>
    <name type="scientific">Thermus thermophilus</name>
    <dbReference type="NCBI Taxonomy" id="274"/>
</organismHost>
<sequence>MLDNKLERAFVSAAYHNRRLVRRYPDLSPDDFADFEARRFWQALLNNEPILDFTIADKPLSEDEAPSAVERIRKNAWLRKVHAWANRLQVLAERRDEESLHDLLARSPLLSDRHGLSVEEVLQEINAGLLSDTLVWELKSPKLAALNYVFYPGSILVIGATPGTGKSALAEQILLDLTDQGAMVLDISVELSAEVRVSRYMQHLVGSGVSYSRLLRKDYDPDALTKAQKLLAKLPDGTPRRLIIDPSAVTLDTVLAAVQAFHQQYEAMKAKGARMGPPVVLVDFLQAVSVEHGEGIYERMSLLAERLYALGKHLGLSMIWTSQLKKRDYSRQAPPNRSDIEGSGRIEQYAHTLTLLFKPKDAARTPSGIEVHAYTPKARLGNVPPFVVGTFDGDTLNFEFTQI</sequence>
<dbReference type="RefSeq" id="YP_001467899.1">
    <property type="nucleotide sequence ID" value="NC_009803.1"/>
</dbReference>
<keyword evidence="2" id="KW-0378">Hydrolase</keyword>
<dbReference type="EMBL" id="EU100883">
    <property type="protein sequence ID" value="ABU96879.1"/>
    <property type="molecule type" value="Genomic_DNA"/>
</dbReference>
<dbReference type="KEGG" id="vg:5600421"/>
<dbReference type="PANTHER" id="PTHR30153">
    <property type="entry name" value="REPLICATIVE DNA HELICASE DNAB"/>
    <property type="match status" value="1"/>
</dbReference>
<dbReference type="Proteomes" id="UP000001132">
    <property type="component" value="Segment"/>
</dbReference>
<dbReference type="GO" id="GO:0006260">
    <property type="term" value="P:DNA replication"/>
    <property type="evidence" value="ECO:0007669"/>
    <property type="project" value="InterPro"/>
</dbReference>
<dbReference type="Pfam" id="PF03796">
    <property type="entry name" value="DnaB_C"/>
    <property type="match status" value="1"/>
</dbReference>
<dbReference type="GeneID" id="5600421"/>
<proteinExistence type="predicted"/>
<gene>
    <name evidence="2" type="ORF">P23p46</name>
</gene>
<name>A7XX73_BP234</name>
<evidence type="ECO:0000313" key="3">
    <source>
        <dbReference type="Proteomes" id="UP000001132"/>
    </source>
</evidence>
<dbReference type="InterPro" id="IPR007694">
    <property type="entry name" value="DNA_helicase_DnaB-like_C"/>
</dbReference>
<keyword evidence="3" id="KW-1185">Reference proteome</keyword>
<keyword evidence="2" id="KW-0547">Nucleotide-binding</keyword>
<reference evidence="2 3" key="1">
    <citation type="journal article" date="2008" name="J. Mol. Biol.">
        <title>Genome comparison and proteomic characterization of Thermus thermophilus bacteriophages P23-45 and P74-26: siphoviruses with triplex-forming sequences and the longest known tails.</title>
        <authorList>
            <person name="Minakhin L."/>
            <person name="Goel M."/>
            <person name="Berdygulova Z."/>
            <person name="Ramanculov E."/>
            <person name="Florens L."/>
            <person name="Glazko G."/>
            <person name="Karamychev V.N."/>
            <person name="Slesarev A.I."/>
            <person name="Kozyavkin S.A."/>
            <person name="Khromov I."/>
            <person name="Ackermann H.W."/>
            <person name="Washburn M."/>
            <person name="Mushegian A."/>
            <person name="Severinov K."/>
        </authorList>
    </citation>
    <scope>NUCLEOTIDE SEQUENCE</scope>
</reference>
<dbReference type="InterPro" id="IPR027417">
    <property type="entry name" value="P-loop_NTPase"/>
</dbReference>
<accession>A7XX73</accession>